<feature type="domain" description="HTH lysR-type" evidence="5">
    <location>
        <begin position="4"/>
        <end position="61"/>
    </location>
</feature>
<comment type="similarity">
    <text evidence="1">Belongs to the LysR transcriptional regulatory family.</text>
</comment>
<dbReference type="InterPro" id="IPR036388">
    <property type="entry name" value="WH-like_DNA-bd_sf"/>
</dbReference>
<dbReference type="PANTHER" id="PTHR30126:SF88">
    <property type="entry name" value="TRANSCRIPTIONAL REGULATOR-RELATED"/>
    <property type="match status" value="1"/>
</dbReference>
<keyword evidence="2" id="KW-0805">Transcription regulation</keyword>
<dbReference type="PANTHER" id="PTHR30126">
    <property type="entry name" value="HTH-TYPE TRANSCRIPTIONAL REGULATOR"/>
    <property type="match status" value="1"/>
</dbReference>
<evidence type="ECO:0000259" key="5">
    <source>
        <dbReference type="PROSITE" id="PS50931"/>
    </source>
</evidence>
<dbReference type="SUPFAM" id="SSF46785">
    <property type="entry name" value="Winged helix' DNA-binding domain"/>
    <property type="match status" value="1"/>
</dbReference>
<accession>A0ABU1GTW6</accession>
<protein>
    <submittedName>
        <fullName evidence="6">LysR family transcriptional regulator</fullName>
    </submittedName>
</protein>
<dbReference type="PROSITE" id="PS50931">
    <property type="entry name" value="HTH_LYSR"/>
    <property type="match status" value="1"/>
</dbReference>
<proteinExistence type="inferred from homology"/>
<name>A0ABU1GTW6_9GAMM</name>
<dbReference type="Proteomes" id="UP001269375">
    <property type="component" value="Unassembled WGS sequence"/>
</dbReference>
<dbReference type="InterPro" id="IPR005119">
    <property type="entry name" value="LysR_subst-bd"/>
</dbReference>
<dbReference type="EMBL" id="JARWAO010000002">
    <property type="protein sequence ID" value="MDR5895285.1"/>
    <property type="molecule type" value="Genomic_DNA"/>
</dbReference>
<keyword evidence="3" id="KW-0238">DNA-binding</keyword>
<keyword evidence="4" id="KW-0804">Transcription</keyword>
<dbReference type="Pfam" id="PF03466">
    <property type="entry name" value="LysR_substrate"/>
    <property type="match status" value="1"/>
</dbReference>
<organism evidence="6 7">
    <name type="scientific">Larsenimonas suaedae</name>
    <dbReference type="NCBI Taxonomy" id="1851019"/>
    <lineage>
        <taxon>Bacteria</taxon>
        <taxon>Pseudomonadati</taxon>
        <taxon>Pseudomonadota</taxon>
        <taxon>Gammaproteobacteria</taxon>
        <taxon>Oceanospirillales</taxon>
        <taxon>Halomonadaceae</taxon>
        <taxon>Larsenimonas</taxon>
    </lineage>
</organism>
<evidence type="ECO:0000256" key="4">
    <source>
        <dbReference type="ARBA" id="ARBA00023163"/>
    </source>
</evidence>
<dbReference type="RefSeq" id="WP_251590769.1">
    <property type="nucleotide sequence ID" value="NZ_JAMLJI010000001.1"/>
</dbReference>
<dbReference type="Gene3D" id="1.10.10.10">
    <property type="entry name" value="Winged helix-like DNA-binding domain superfamily/Winged helix DNA-binding domain"/>
    <property type="match status" value="1"/>
</dbReference>
<gene>
    <name evidence="6" type="ORF">QC825_04235</name>
</gene>
<dbReference type="Pfam" id="PF00126">
    <property type="entry name" value="HTH_1"/>
    <property type="match status" value="1"/>
</dbReference>
<evidence type="ECO:0000313" key="6">
    <source>
        <dbReference type="EMBL" id="MDR5895285.1"/>
    </source>
</evidence>
<comment type="caution">
    <text evidence="6">The sequence shown here is derived from an EMBL/GenBank/DDBJ whole genome shotgun (WGS) entry which is preliminary data.</text>
</comment>
<evidence type="ECO:0000256" key="1">
    <source>
        <dbReference type="ARBA" id="ARBA00009437"/>
    </source>
</evidence>
<keyword evidence="7" id="KW-1185">Reference proteome</keyword>
<evidence type="ECO:0000256" key="2">
    <source>
        <dbReference type="ARBA" id="ARBA00023015"/>
    </source>
</evidence>
<evidence type="ECO:0000256" key="3">
    <source>
        <dbReference type="ARBA" id="ARBA00023125"/>
    </source>
</evidence>
<evidence type="ECO:0000313" key="7">
    <source>
        <dbReference type="Proteomes" id="UP001269375"/>
    </source>
</evidence>
<sequence>MSKITLAQWQMLAAVVDHGGFAKAAEAIHKSPSTINHAVHKLEAQLGVTLLNIEGRHVRLSEAGSLLLRRARQLLEGADALENVAGSLAEGLEPEVSIAVDQIYPTDALSDALDRFSKQFPHTRIQLYETVLRGGIERLERGEVDLLISGLEPVGFLGELLTQVRFIAVAHESHPLHQVRRELDLRDLHQYRQIVVRDSARSTSVDSGWLKAEQRWTVCHVSTALDMLSKGLGFCWVSETRLNQGPVHAQLKPLPLKAGRIREVPIRLYYRDMDSAGPATSALAMCLKEAVKAECDSARPIY</sequence>
<dbReference type="SUPFAM" id="SSF53850">
    <property type="entry name" value="Periplasmic binding protein-like II"/>
    <property type="match status" value="1"/>
</dbReference>
<dbReference type="InterPro" id="IPR000847">
    <property type="entry name" value="LysR_HTH_N"/>
</dbReference>
<dbReference type="InterPro" id="IPR036390">
    <property type="entry name" value="WH_DNA-bd_sf"/>
</dbReference>
<reference evidence="6 7" key="1">
    <citation type="submission" date="2023-04" db="EMBL/GenBank/DDBJ databases">
        <title>A long-awaited taxogenomic arrangement of the family Halomonadaceae.</title>
        <authorList>
            <person name="De La Haba R."/>
            <person name="Chuvochina M."/>
            <person name="Wittouck S."/>
            <person name="Arahal D.R."/>
            <person name="Sanchez-Porro C."/>
            <person name="Hugenholtz P."/>
            <person name="Ventosa A."/>
        </authorList>
    </citation>
    <scope>NUCLEOTIDE SEQUENCE [LARGE SCALE GENOMIC DNA]</scope>
    <source>
        <strain evidence="6 7">DSM 22428</strain>
    </source>
</reference>
<dbReference type="Gene3D" id="3.40.190.290">
    <property type="match status" value="1"/>
</dbReference>